<reference evidence="1" key="1">
    <citation type="submission" date="2023-03" db="EMBL/GenBank/DDBJ databases">
        <title>Massive genome expansion in bonnet fungi (Mycena s.s.) driven by repeated elements and novel gene families across ecological guilds.</title>
        <authorList>
            <consortium name="Lawrence Berkeley National Laboratory"/>
            <person name="Harder C.B."/>
            <person name="Miyauchi S."/>
            <person name="Viragh M."/>
            <person name="Kuo A."/>
            <person name="Thoen E."/>
            <person name="Andreopoulos B."/>
            <person name="Lu D."/>
            <person name="Skrede I."/>
            <person name="Drula E."/>
            <person name="Henrissat B."/>
            <person name="Morin E."/>
            <person name="Kohler A."/>
            <person name="Barry K."/>
            <person name="LaButti K."/>
            <person name="Morin E."/>
            <person name="Salamov A."/>
            <person name="Lipzen A."/>
            <person name="Mereny Z."/>
            <person name="Hegedus B."/>
            <person name="Baldrian P."/>
            <person name="Stursova M."/>
            <person name="Weitz H."/>
            <person name="Taylor A."/>
            <person name="Grigoriev I.V."/>
            <person name="Nagy L.G."/>
            <person name="Martin F."/>
            <person name="Kauserud H."/>
        </authorList>
    </citation>
    <scope>NUCLEOTIDE SEQUENCE</scope>
    <source>
        <strain evidence="1">CBHHK188m</strain>
    </source>
</reference>
<dbReference type="Proteomes" id="UP001215280">
    <property type="component" value="Unassembled WGS sequence"/>
</dbReference>
<dbReference type="EMBL" id="JARJLG010000200">
    <property type="protein sequence ID" value="KAJ7729084.1"/>
    <property type="molecule type" value="Genomic_DNA"/>
</dbReference>
<organism evidence="1 2">
    <name type="scientific">Mycena maculata</name>
    <dbReference type="NCBI Taxonomy" id="230809"/>
    <lineage>
        <taxon>Eukaryota</taxon>
        <taxon>Fungi</taxon>
        <taxon>Dikarya</taxon>
        <taxon>Basidiomycota</taxon>
        <taxon>Agaricomycotina</taxon>
        <taxon>Agaricomycetes</taxon>
        <taxon>Agaricomycetidae</taxon>
        <taxon>Agaricales</taxon>
        <taxon>Marasmiineae</taxon>
        <taxon>Mycenaceae</taxon>
        <taxon>Mycena</taxon>
    </lineage>
</organism>
<feature type="non-terminal residue" evidence="1">
    <location>
        <position position="147"/>
    </location>
</feature>
<proteinExistence type="predicted"/>
<accession>A0AAD7HV77</accession>
<feature type="non-terminal residue" evidence="1">
    <location>
        <position position="1"/>
    </location>
</feature>
<dbReference type="AlphaFoldDB" id="A0AAD7HV77"/>
<sequence>PTHVRLALNQYGSHRCHQSRTMRHTEELTDLVDAFADDPRRSLSDLGQTLVEMILRNESLVRNYFMNPFEEDTSLALDLGGTLFNDILRLCGEAVRNSGPGSQTDIAGNILQLEFLLSGKKNEEASILARSCIERHPSVAFFYYVVA</sequence>
<keyword evidence="2" id="KW-1185">Reference proteome</keyword>
<gene>
    <name evidence="1" type="ORF">DFH07DRAFT_721568</name>
</gene>
<evidence type="ECO:0000313" key="1">
    <source>
        <dbReference type="EMBL" id="KAJ7729084.1"/>
    </source>
</evidence>
<name>A0AAD7HV77_9AGAR</name>
<comment type="caution">
    <text evidence="1">The sequence shown here is derived from an EMBL/GenBank/DDBJ whole genome shotgun (WGS) entry which is preliminary data.</text>
</comment>
<evidence type="ECO:0000313" key="2">
    <source>
        <dbReference type="Proteomes" id="UP001215280"/>
    </source>
</evidence>
<protein>
    <submittedName>
        <fullName evidence="1">Uncharacterized protein</fullName>
    </submittedName>
</protein>